<evidence type="ECO:0008006" key="2">
    <source>
        <dbReference type="Google" id="ProtNLM"/>
    </source>
</evidence>
<protein>
    <recommendedName>
        <fullName evidence="2">VapB-type antitoxin</fullName>
    </recommendedName>
</protein>
<dbReference type="AlphaFoldDB" id="A0A7C5Z046"/>
<name>A0A7C5Z046_9CREN</name>
<proteinExistence type="predicted"/>
<evidence type="ECO:0000313" key="1">
    <source>
        <dbReference type="EMBL" id="HHR96778.1"/>
    </source>
</evidence>
<organism evidence="1">
    <name type="scientific">Ignisphaera aggregans</name>
    <dbReference type="NCBI Taxonomy" id="334771"/>
    <lineage>
        <taxon>Archaea</taxon>
        <taxon>Thermoproteota</taxon>
        <taxon>Thermoprotei</taxon>
        <taxon>Desulfurococcales</taxon>
        <taxon>Desulfurococcaceae</taxon>
        <taxon>Ignisphaera</taxon>
    </lineage>
</organism>
<reference evidence="1" key="1">
    <citation type="journal article" date="2020" name="mSystems">
        <title>Genome- and Community-Level Interaction Insights into Carbon Utilization and Element Cycling Functions of Hydrothermarchaeota in Hydrothermal Sediment.</title>
        <authorList>
            <person name="Zhou Z."/>
            <person name="Liu Y."/>
            <person name="Xu W."/>
            <person name="Pan J."/>
            <person name="Luo Z.H."/>
            <person name="Li M."/>
        </authorList>
    </citation>
    <scope>NUCLEOTIDE SEQUENCE [LARGE SCALE GENOMIC DNA]</scope>
    <source>
        <strain evidence="1">SpSt-1</strain>
    </source>
</reference>
<sequence length="66" mass="7905">MKKYKYINWSEVVRQAIIERLTLEETREKMIRAVTEMNSIRNELLKKYGPTDYDSTVVIRTVINLI</sequence>
<dbReference type="EMBL" id="DRUB01000165">
    <property type="protein sequence ID" value="HHR96778.1"/>
    <property type="molecule type" value="Genomic_DNA"/>
</dbReference>
<comment type="caution">
    <text evidence="1">The sequence shown here is derived from an EMBL/GenBank/DDBJ whole genome shotgun (WGS) entry which is preliminary data.</text>
</comment>
<accession>A0A7C5Z046</accession>
<gene>
    <name evidence="1" type="ORF">ENL47_08275</name>
</gene>